<dbReference type="Proteomes" id="UP000187209">
    <property type="component" value="Unassembled WGS sequence"/>
</dbReference>
<keyword evidence="6" id="KW-1185">Reference proteome</keyword>
<dbReference type="PANTHER" id="PTHR19957">
    <property type="entry name" value="SYNTAXIN"/>
    <property type="match status" value="1"/>
</dbReference>
<name>A0A1R2CJI9_9CILI</name>
<dbReference type="GO" id="GO:0006886">
    <property type="term" value="P:intracellular protein transport"/>
    <property type="evidence" value="ECO:0007669"/>
    <property type="project" value="TreeGrafter"/>
</dbReference>
<dbReference type="SMART" id="SM00397">
    <property type="entry name" value="t_SNARE"/>
    <property type="match status" value="1"/>
</dbReference>
<dbReference type="InterPro" id="IPR000727">
    <property type="entry name" value="T_SNARE_dom"/>
</dbReference>
<feature type="transmembrane region" description="Helical" evidence="3">
    <location>
        <begin position="266"/>
        <end position="286"/>
    </location>
</feature>
<dbReference type="GO" id="GO:0031201">
    <property type="term" value="C:SNARE complex"/>
    <property type="evidence" value="ECO:0007669"/>
    <property type="project" value="TreeGrafter"/>
</dbReference>
<dbReference type="PROSITE" id="PS50192">
    <property type="entry name" value="T_SNARE"/>
    <property type="match status" value="1"/>
</dbReference>
<dbReference type="InterPro" id="IPR010989">
    <property type="entry name" value="SNARE"/>
</dbReference>
<proteinExistence type="inferred from homology"/>
<evidence type="ECO:0000313" key="5">
    <source>
        <dbReference type="EMBL" id="OMJ89163.1"/>
    </source>
</evidence>
<gene>
    <name evidence="5" type="ORF">SteCoe_8707</name>
</gene>
<dbReference type="SUPFAM" id="SSF47661">
    <property type="entry name" value="t-snare proteins"/>
    <property type="match status" value="1"/>
</dbReference>
<feature type="domain" description="T-SNARE coiled-coil homology" evidence="4">
    <location>
        <begin position="192"/>
        <end position="254"/>
    </location>
</feature>
<comment type="caution">
    <text evidence="5">The sequence shown here is derived from an EMBL/GenBank/DDBJ whole genome shotgun (WGS) entry which is preliminary data.</text>
</comment>
<dbReference type="GO" id="GO:0005484">
    <property type="term" value="F:SNAP receptor activity"/>
    <property type="evidence" value="ECO:0007669"/>
    <property type="project" value="TreeGrafter"/>
</dbReference>
<dbReference type="Pfam" id="PF05739">
    <property type="entry name" value="SNARE"/>
    <property type="match status" value="1"/>
</dbReference>
<dbReference type="EMBL" id="MPUH01000132">
    <property type="protein sequence ID" value="OMJ89163.1"/>
    <property type="molecule type" value="Genomic_DNA"/>
</dbReference>
<keyword evidence="3" id="KW-0812">Transmembrane</keyword>
<dbReference type="GO" id="GO:0005886">
    <property type="term" value="C:plasma membrane"/>
    <property type="evidence" value="ECO:0007669"/>
    <property type="project" value="TreeGrafter"/>
</dbReference>
<evidence type="ECO:0000256" key="3">
    <source>
        <dbReference type="SAM" id="Phobius"/>
    </source>
</evidence>
<dbReference type="GO" id="GO:0006906">
    <property type="term" value="P:vesicle fusion"/>
    <property type="evidence" value="ECO:0007669"/>
    <property type="project" value="TreeGrafter"/>
</dbReference>
<dbReference type="GO" id="GO:0006887">
    <property type="term" value="P:exocytosis"/>
    <property type="evidence" value="ECO:0007669"/>
    <property type="project" value="TreeGrafter"/>
</dbReference>
<organism evidence="5 6">
    <name type="scientific">Stentor coeruleus</name>
    <dbReference type="NCBI Taxonomy" id="5963"/>
    <lineage>
        <taxon>Eukaryota</taxon>
        <taxon>Sar</taxon>
        <taxon>Alveolata</taxon>
        <taxon>Ciliophora</taxon>
        <taxon>Postciliodesmatophora</taxon>
        <taxon>Heterotrichea</taxon>
        <taxon>Heterotrichida</taxon>
        <taxon>Stentoridae</taxon>
        <taxon>Stentor</taxon>
    </lineage>
</organism>
<keyword evidence="3" id="KW-0472">Membrane</keyword>
<dbReference type="InterPro" id="IPR045242">
    <property type="entry name" value="Syntaxin"/>
</dbReference>
<keyword evidence="3" id="KW-1133">Transmembrane helix</keyword>
<evidence type="ECO:0000259" key="4">
    <source>
        <dbReference type="PROSITE" id="PS50192"/>
    </source>
</evidence>
<dbReference type="CDD" id="cd15848">
    <property type="entry name" value="SNARE_syntaxin1-like"/>
    <property type="match status" value="1"/>
</dbReference>
<reference evidence="5 6" key="1">
    <citation type="submission" date="2016-11" db="EMBL/GenBank/DDBJ databases">
        <title>The macronuclear genome of Stentor coeruleus: a giant cell with tiny introns.</title>
        <authorList>
            <person name="Slabodnick M."/>
            <person name="Ruby J.G."/>
            <person name="Reiff S.B."/>
            <person name="Swart E.C."/>
            <person name="Gosai S."/>
            <person name="Prabakaran S."/>
            <person name="Witkowska E."/>
            <person name="Larue G.E."/>
            <person name="Fisher S."/>
            <person name="Freeman R.M."/>
            <person name="Gunawardena J."/>
            <person name="Chu W."/>
            <person name="Stover N.A."/>
            <person name="Gregory B.D."/>
            <person name="Nowacki M."/>
            <person name="Derisi J."/>
            <person name="Roy S.W."/>
            <person name="Marshall W.F."/>
            <person name="Sood P."/>
        </authorList>
    </citation>
    <scope>NUCLEOTIDE SEQUENCE [LARGE SCALE GENOMIC DNA]</scope>
    <source>
        <strain evidence="5">WM001</strain>
    </source>
</reference>
<sequence length="289" mass="33168">MIDRLEELKSYQENPSQYIPPAHTSSANPGNMLQVKYAQHSLFKVKKATFAIRELKSEYAKTATIDQEVEIKKKLRDLVDFNNSELNKVRKITEEMAQDLENPQSLDNFDIRVKTTMHATIIRQFQEAVVESENAQNEFTEYSRMKITGQLRMVNEDIDEETIEKCIENPKLAEEIMQKEIIGGHTDVIHLVHKIEDRLEDIKMLEQNIALMHKMFLDLATVVESQGEILNSIESHVDAAQDYINQGIKAIQEAEVQLKSARWKRCCVLICILVVAIIITVPIVAVKFS</sequence>
<evidence type="ECO:0000313" key="6">
    <source>
        <dbReference type="Proteomes" id="UP000187209"/>
    </source>
</evidence>
<accession>A0A1R2CJI9</accession>
<dbReference type="Gene3D" id="1.20.58.70">
    <property type="match status" value="1"/>
</dbReference>
<dbReference type="GO" id="GO:0048278">
    <property type="term" value="P:vesicle docking"/>
    <property type="evidence" value="ECO:0007669"/>
    <property type="project" value="TreeGrafter"/>
</dbReference>
<comment type="subcellular location">
    <subcellularLocation>
        <location evidence="1">Membrane</location>
        <topology evidence="1">Single-pass type IV membrane protein</topology>
    </subcellularLocation>
</comment>
<evidence type="ECO:0000256" key="1">
    <source>
        <dbReference type="ARBA" id="ARBA00004211"/>
    </source>
</evidence>
<protein>
    <recommendedName>
        <fullName evidence="4">t-SNARE coiled-coil homology domain-containing protein</fullName>
    </recommendedName>
</protein>
<dbReference type="GO" id="GO:0012505">
    <property type="term" value="C:endomembrane system"/>
    <property type="evidence" value="ECO:0007669"/>
    <property type="project" value="TreeGrafter"/>
</dbReference>
<dbReference type="GO" id="GO:0000149">
    <property type="term" value="F:SNARE binding"/>
    <property type="evidence" value="ECO:0007669"/>
    <property type="project" value="TreeGrafter"/>
</dbReference>
<evidence type="ECO:0000256" key="2">
    <source>
        <dbReference type="ARBA" id="ARBA00009063"/>
    </source>
</evidence>
<dbReference type="PANTHER" id="PTHR19957:SF307">
    <property type="entry name" value="PROTEIN SSO1-RELATED"/>
    <property type="match status" value="1"/>
</dbReference>
<dbReference type="AlphaFoldDB" id="A0A1R2CJI9"/>
<comment type="similarity">
    <text evidence="2">Belongs to the syntaxin family.</text>
</comment>
<dbReference type="OrthoDB" id="10255013at2759"/>
<dbReference type="Gene3D" id="1.20.5.110">
    <property type="match status" value="1"/>
</dbReference>